<accession>A0A8H3EEU9</accession>
<dbReference type="Proteomes" id="UP000664521">
    <property type="component" value="Unassembled WGS sequence"/>
</dbReference>
<dbReference type="Pfam" id="PF25545">
    <property type="entry name" value="DUF7924"/>
    <property type="match status" value="1"/>
</dbReference>
<evidence type="ECO:0000256" key="1">
    <source>
        <dbReference type="SAM" id="MobiDB-lite"/>
    </source>
</evidence>
<dbReference type="AlphaFoldDB" id="A0A8H3EEU9"/>
<dbReference type="InterPro" id="IPR057684">
    <property type="entry name" value="DUF7924"/>
</dbReference>
<protein>
    <recommendedName>
        <fullName evidence="2">DUF7924 domain-containing protein</fullName>
    </recommendedName>
</protein>
<comment type="caution">
    <text evidence="3">The sequence shown here is derived from an EMBL/GenBank/DDBJ whole genome shotgun (WGS) entry which is preliminary data.</text>
</comment>
<organism evidence="3 4">
    <name type="scientific">Heterodermia speciosa</name>
    <dbReference type="NCBI Taxonomy" id="116794"/>
    <lineage>
        <taxon>Eukaryota</taxon>
        <taxon>Fungi</taxon>
        <taxon>Dikarya</taxon>
        <taxon>Ascomycota</taxon>
        <taxon>Pezizomycotina</taxon>
        <taxon>Lecanoromycetes</taxon>
        <taxon>OSLEUM clade</taxon>
        <taxon>Lecanoromycetidae</taxon>
        <taxon>Caliciales</taxon>
        <taxon>Physciaceae</taxon>
        <taxon>Heterodermia</taxon>
    </lineage>
</organism>
<proteinExistence type="predicted"/>
<feature type="domain" description="DUF7924" evidence="2">
    <location>
        <begin position="239"/>
        <end position="409"/>
    </location>
</feature>
<evidence type="ECO:0000259" key="2">
    <source>
        <dbReference type="Pfam" id="PF25545"/>
    </source>
</evidence>
<feature type="compositionally biased region" description="Polar residues" evidence="1">
    <location>
        <begin position="1"/>
        <end position="16"/>
    </location>
</feature>
<feature type="region of interest" description="Disordered" evidence="1">
    <location>
        <begin position="68"/>
        <end position="155"/>
    </location>
</feature>
<evidence type="ECO:0000313" key="4">
    <source>
        <dbReference type="Proteomes" id="UP000664521"/>
    </source>
</evidence>
<evidence type="ECO:0000313" key="3">
    <source>
        <dbReference type="EMBL" id="CAF9903959.1"/>
    </source>
</evidence>
<reference evidence="3" key="1">
    <citation type="submission" date="2021-03" db="EMBL/GenBank/DDBJ databases">
        <authorList>
            <person name="Tagirdzhanova G."/>
        </authorList>
    </citation>
    <scope>NUCLEOTIDE SEQUENCE</scope>
</reference>
<feature type="compositionally biased region" description="Low complexity" evidence="1">
    <location>
        <begin position="75"/>
        <end position="85"/>
    </location>
</feature>
<dbReference type="OrthoDB" id="5336565at2759"/>
<feature type="compositionally biased region" description="Polar residues" evidence="1">
    <location>
        <begin position="117"/>
        <end position="127"/>
    </location>
</feature>
<feature type="region of interest" description="Disordered" evidence="1">
    <location>
        <begin position="1"/>
        <end position="45"/>
    </location>
</feature>
<gene>
    <name evidence="3" type="ORF">HETSPECPRED_003266</name>
</gene>
<keyword evidence="4" id="KW-1185">Reference proteome</keyword>
<sequence>MSNVHDQLTPPLTISNPRKRKRGASVSGESSSGRPHPQSPVKNLSTSLYDHISHIWLEEDALKEFNKRNRSVPRSASFSPGSGSSNIPQRRQEVSPGLQRFARVGGPDLSDLRGYTLPTSRNSSSKNLEMAGKRKADPQDNDQSESQKSRKTDATGAYDRNFATCLAEQNVRLPSRHTPQPKNCTELLAVLKQKRPGSTDSNTLASQWETFLDNVEIAETEDHVLAQVFPIILGGAKYPCALNKLCTTWAQLFPDVRLKRAKPDFFDGLRPGSEYRLLRQQLKSYVTPADGAPLMPNFFTEIKGNYGTESIATRQALHDGTLGTQGVYQTQKVATIDPFDENSHVFSSIFVGTSLRLFAHFVSRPTEEGGKLHYHMCKLDVFYLDKSLDEFHAGITAFQNLRDHAATVRTELARVTESKLKELDKAGVLPLPLVAPNPPKNSQQ</sequence>
<dbReference type="EMBL" id="CAJPDS010000002">
    <property type="protein sequence ID" value="CAF9903959.1"/>
    <property type="molecule type" value="Genomic_DNA"/>
</dbReference>
<name>A0A8H3EEU9_9LECA</name>